<sequence length="312" mass="34701">MWVGAVVLCSSISSCVINALNRRTWGRRLAVPGVPEGERQLTWALVLVEGVKEESAIRARLAGFYCCRHPGTLGNKSCELAGQSIGEGYLWSADLMNDESPTRQCLWKDNMLSPKMTVLGLLQVTSISWEAKKTSLLQFVLASNITGRSSLLLDAYLGRHGVDFGVEILACSGLFEPCNLNWLDVLSHKVHKTFGLRSIFSQSYAGNSRDAQGCAQFVLTCLGDTNQPDSLFWRLRPRSERNHLRKMAVKRGRLTRPGHEDDAVRLRVLARHGLESPGDMRQAHVYVSSKLRSWGNRVFILGTLAFSISHAF</sequence>
<dbReference type="RefSeq" id="XP_062796119.1">
    <property type="nucleotide sequence ID" value="XM_062941189.1"/>
</dbReference>
<name>A0ABR0HJ69_9PEZI</name>
<protein>
    <submittedName>
        <fullName evidence="1">Uncharacterized protein</fullName>
    </submittedName>
</protein>
<keyword evidence="2" id="KW-1185">Reference proteome</keyword>
<organism evidence="1 2">
    <name type="scientific">Podospora pseudoanserina</name>
    <dbReference type="NCBI Taxonomy" id="2609844"/>
    <lineage>
        <taxon>Eukaryota</taxon>
        <taxon>Fungi</taxon>
        <taxon>Dikarya</taxon>
        <taxon>Ascomycota</taxon>
        <taxon>Pezizomycotina</taxon>
        <taxon>Sordariomycetes</taxon>
        <taxon>Sordariomycetidae</taxon>
        <taxon>Sordariales</taxon>
        <taxon>Podosporaceae</taxon>
        <taxon>Podospora</taxon>
    </lineage>
</organism>
<gene>
    <name evidence="1" type="ORF">QC764_0113000</name>
</gene>
<dbReference type="Proteomes" id="UP001323617">
    <property type="component" value="Unassembled WGS sequence"/>
</dbReference>
<accession>A0ABR0HJ69</accession>
<evidence type="ECO:0000313" key="1">
    <source>
        <dbReference type="EMBL" id="KAK4668105.1"/>
    </source>
</evidence>
<evidence type="ECO:0000313" key="2">
    <source>
        <dbReference type="Proteomes" id="UP001323617"/>
    </source>
</evidence>
<dbReference type="EMBL" id="JAFFHC010000008">
    <property type="protein sequence ID" value="KAK4668105.1"/>
    <property type="molecule type" value="Genomic_DNA"/>
</dbReference>
<proteinExistence type="predicted"/>
<comment type="caution">
    <text evidence="1">The sequence shown here is derived from an EMBL/GenBank/DDBJ whole genome shotgun (WGS) entry which is preliminary data.</text>
</comment>
<dbReference type="GeneID" id="87962003"/>
<reference evidence="1 2" key="1">
    <citation type="journal article" date="2023" name="bioRxiv">
        <title>High-quality genome assemblies of four members of thePodospora anserinaspecies complex.</title>
        <authorList>
            <person name="Ament-Velasquez S.L."/>
            <person name="Vogan A.A."/>
            <person name="Wallerman O."/>
            <person name="Hartmann F."/>
            <person name="Gautier V."/>
            <person name="Silar P."/>
            <person name="Giraud T."/>
            <person name="Johannesson H."/>
        </authorList>
    </citation>
    <scope>NUCLEOTIDE SEQUENCE [LARGE SCALE GENOMIC DNA]</scope>
    <source>
        <strain evidence="1 2">CBS 124.78</strain>
    </source>
</reference>